<dbReference type="Pfam" id="PF04072">
    <property type="entry name" value="LCM"/>
    <property type="match status" value="1"/>
</dbReference>
<dbReference type="NCBIfam" id="TIGR00027">
    <property type="entry name" value="mthyl_TIGR00027"/>
    <property type="match status" value="1"/>
</dbReference>
<dbReference type="InterPro" id="IPR011610">
    <property type="entry name" value="SAM_mthyl_Trfase_ML2640-like"/>
</dbReference>
<comment type="function">
    <text evidence="1 6">Exhibits S-adenosyl-L-methionine-dependent methyltransferase activity.</text>
</comment>
<dbReference type="InterPro" id="IPR029063">
    <property type="entry name" value="SAM-dependent_MTases_sf"/>
</dbReference>
<sequence length="304" mass="33023">MTRSEPDEWDIVSGVGITALAVAAARAIASHRPDRLIDDPWAERFVQAARAPKPLPTRPLAAPETAAPPDASRAASLAATWQMMAAYHGVRTRFFDQVLLAAADTGIRHVVIVAAGLDSRAHRLRWPRGTTVYEIDLPRVLDFKDLVFDRYAATPASERRPVPADLRDDWPSALLAAGFDPRLPSAWLAEGPLAYLPTDTQRALLESVDTFAAPGSSHLAIEDFADLGAQLRDPALTHLSEAVGVDLGRLVATGQRIDPAKWLADHGWRPEAQSATAVADGYGHEFDPLTARFNADVRFVTAHR</sequence>
<evidence type="ECO:0000313" key="8">
    <source>
        <dbReference type="Proteomes" id="UP000557772"/>
    </source>
</evidence>
<dbReference type="Proteomes" id="UP000557772">
    <property type="component" value="Unassembled WGS sequence"/>
</dbReference>
<evidence type="ECO:0000256" key="2">
    <source>
        <dbReference type="ARBA" id="ARBA00008138"/>
    </source>
</evidence>
<organism evidence="7 8">
    <name type="scientific">Flexivirga aerilata</name>
    <dbReference type="NCBI Taxonomy" id="1656889"/>
    <lineage>
        <taxon>Bacteria</taxon>
        <taxon>Bacillati</taxon>
        <taxon>Actinomycetota</taxon>
        <taxon>Actinomycetes</taxon>
        <taxon>Micrococcales</taxon>
        <taxon>Dermacoccaceae</taxon>
        <taxon>Flexivirga</taxon>
    </lineage>
</organism>
<reference evidence="7 8" key="1">
    <citation type="submission" date="2020-05" db="EMBL/GenBank/DDBJ databases">
        <title>Flexivirga sp. ID2601S isolated from air conditioner.</title>
        <authorList>
            <person name="Kim D.H."/>
        </authorList>
    </citation>
    <scope>NUCLEOTIDE SEQUENCE [LARGE SCALE GENOMIC DNA]</scope>
    <source>
        <strain evidence="7 8">ID2601S</strain>
    </source>
</reference>
<dbReference type="PANTHER" id="PTHR43619">
    <property type="entry name" value="S-ADENOSYL-L-METHIONINE-DEPENDENT METHYLTRANSFERASE YKTD-RELATED"/>
    <property type="match status" value="1"/>
</dbReference>
<keyword evidence="8" id="KW-1185">Reference proteome</keyword>
<comment type="caution">
    <text evidence="7">The sequence shown here is derived from an EMBL/GenBank/DDBJ whole genome shotgun (WGS) entry which is preliminary data.</text>
</comment>
<dbReference type="PANTHER" id="PTHR43619:SF2">
    <property type="entry name" value="S-ADENOSYL-L-METHIONINE-DEPENDENT METHYLTRANSFERASES SUPERFAMILY PROTEIN"/>
    <property type="match status" value="1"/>
</dbReference>
<evidence type="ECO:0000256" key="3">
    <source>
        <dbReference type="ARBA" id="ARBA00022603"/>
    </source>
</evidence>
<evidence type="ECO:0000256" key="1">
    <source>
        <dbReference type="ARBA" id="ARBA00003907"/>
    </source>
</evidence>
<comment type="similarity">
    <text evidence="2 6">Belongs to the UPF0677 family.</text>
</comment>
<dbReference type="AlphaFoldDB" id="A0A849AGB0"/>
<dbReference type="GO" id="GO:0032259">
    <property type="term" value="P:methylation"/>
    <property type="evidence" value="ECO:0007669"/>
    <property type="project" value="UniProtKB-KW"/>
</dbReference>
<evidence type="ECO:0000256" key="6">
    <source>
        <dbReference type="RuleBase" id="RU362030"/>
    </source>
</evidence>
<evidence type="ECO:0000313" key="7">
    <source>
        <dbReference type="EMBL" id="NNG38248.1"/>
    </source>
</evidence>
<dbReference type="GO" id="GO:0008168">
    <property type="term" value="F:methyltransferase activity"/>
    <property type="evidence" value="ECO:0007669"/>
    <property type="project" value="UniProtKB-UniRule"/>
</dbReference>
<keyword evidence="3 6" id="KW-0489">Methyltransferase</keyword>
<keyword evidence="5 6" id="KW-0949">S-adenosyl-L-methionine</keyword>
<dbReference type="InterPro" id="IPR007213">
    <property type="entry name" value="Ppm1/Ppm2/Tcmp"/>
</dbReference>
<dbReference type="EMBL" id="JABENB010000001">
    <property type="protein sequence ID" value="NNG38248.1"/>
    <property type="molecule type" value="Genomic_DNA"/>
</dbReference>
<dbReference type="RefSeq" id="WP_171151812.1">
    <property type="nucleotide sequence ID" value="NZ_JABENB010000001.1"/>
</dbReference>
<keyword evidence="4 7" id="KW-0808">Transferase</keyword>
<dbReference type="SUPFAM" id="SSF53335">
    <property type="entry name" value="S-adenosyl-L-methionine-dependent methyltransferases"/>
    <property type="match status" value="1"/>
</dbReference>
<protein>
    <recommendedName>
        <fullName evidence="6">S-adenosyl-L-methionine-dependent methyltransferase</fullName>
        <ecNumber evidence="6">2.1.1.-</ecNumber>
    </recommendedName>
</protein>
<evidence type="ECO:0000256" key="4">
    <source>
        <dbReference type="ARBA" id="ARBA00022679"/>
    </source>
</evidence>
<evidence type="ECO:0000256" key="5">
    <source>
        <dbReference type="ARBA" id="ARBA00022691"/>
    </source>
</evidence>
<name>A0A849AGB0_9MICO</name>
<dbReference type="EC" id="2.1.1.-" evidence="6"/>
<dbReference type="Gene3D" id="3.40.50.150">
    <property type="entry name" value="Vaccinia Virus protein VP39"/>
    <property type="match status" value="1"/>
</dbReference>
<accession>A0A849AGB0</accession>
<gene>
    <name evidence="7" type="ORF">HJ588_03035</name>
</gene>
<proteinExistence type="inferred from homology"/>